<evidence type="ECO:0000256" key="1">
    <source>
        <dbReference type="ARBA" id="ARBA00000900"/>
    </source>
</evidence>
<evidence type="ECO:0000256" key="5">
    <source>
        <dbReference type="RuleBase" id="RU369093"/>
    </source>
</evidence>
<dbReference type="InterPro" id="IPR058678">
    <property type="entry name" value="ARM_PUB"/>
</dbReference>
<dbReference type="SUPFAM" id="SSF48371">
    <property type="entry name" value="ARM repeat"/>
    <property type="match status" value="1"/>
</dbReference>
<dbReference type="Gene3D" id="3.30.40.10">
    <property type="entry name" value="Zinc/RING finger domain, C3HC4 (zinc finger)"/>
    <property type="match status" value="1"/>
</dbReference>
<dbReference type="UniPathway" id="UPA00143"/>
<evidence type="ECO:0000256" key="3">
    <source>
        <dbReference type="ARBA" id="ARBA00022679"/>
    </source>
</evidence>
<gene>
    <name evidence="8" type="primary">LOC111451471</name>
</gene>
<keyword evidence="3 5" id="KW-0808">Transferase</keyword>
<name>A0A6J1G743_CUCMO</name>
<evidence type="ECO:0000313" key="8">
    <source>
        <dbReference type="RefSeq" id="XP_022947677.1"/>
    </source>
</evidence>
<dbReference type="GO" id="GO:0016567">
    <property type="term" value="P:protein ubiquitination"/>
    <property type="evidence" value="ECO:0007669"/>
    <property type="project" value="UniProtKB-UniRule"/>
</dbReference>
<dbReference type="InterPro" id="IPR016024">
    <property type="entry name" value="ARM-type_fold"/>
</dbReference>
<proteinExistence type="predicted"/>
<feature type="domain" description="U-box" evidence="6">
    <location>
        <begin position="10"/>
        <end position="84"/>
    </location>
</feature>
<dbReference type="SUPFAM" id="SSF57850">
    <property type="entry name" value="RING/U-box"/>
    <property type="match status" value="1"/>
</dbReference>
<dbReference type="Pfam" id="PF04564">
    <property type="entry name" value="U-box"/>
    <property type="match status" value="1"/>
</dbReference>
<dbReference type="InterPro" id="IPR045185">
    <property type="entry name" value="PUB22/23/24-like"/>
</dbReference>
<dbReference type="Proteomes" id="UP000504609">
    <property type="component" value="Unplaced"/>
</dbReference>
<dbReference type="InterPro" id="IPR013083">
    <property type="entry name" value="Znf_RING/FYVE/PHD"/>
</dbReference>
<dbReference type="PROSITE" id="PS51698">
    <property type="entry name" value="U_BOX"/>
    <property type="match status" value="1"/>
</dbReference>
<dbReference type="CDD" id="cd16664">
    <property type="entry name" value="RING-Ubox_PUB"/>
    <property type="match status" value="1"/>
</dbReference>
<dbReference type="PANTHER" id="PTHR22849">
    <property type="entry name" value="WDSAM1 PROTEIN"/>
    <property type="match status" value="1"/>
</dbReference>
<dbReference type="GO" id="GO:0061630">
    <property type="term" value="F:ubiquitin protein ligase activity"/>
    <property type="evidence" value="ECO:0007669"/>
    <property type="project" value="UniProtKB-UniRule"/>
</dbReference>
<comment type="function">
    <text evidence="5">Functions as an E3 ubiquitin ligase.</text>
</comment>
<dbReference type="AlphaFoldDB" id="A0A6J1G743"/>
<dbReference type="KEGG" id="cmos:111451471"/>
<evidence type="ECO:0000256" key="2">
    <source>
        <dbReference type="ARBA" id="ARBA00004906"/>
    </source>
</evidence>
<sequence length="409" mass="45186">MVKQNNLFITVPTHFRCPISLDLMKSPVSLATGVTYDRSSIQRWLDSGNNTCPATMQLLLSKDFVPNCNLKRLIQIWSHTLHFQFPLHDHHLGTNATPIRNHSHPSCSVSVSLSNLLCFAPPLEQNVEFLRTIQGLVPVLLDVLGGEGSCGDIECFELAVKVLDLVRCEIEDREEFMNSMLKSNRDCLRSLALVLQRGSTESRIGTARILECVAINAESKTLIAENEGILCELIALIGVDKDMKLIESVLSCLVAISMPRRVKIRLVQLGVIKALTRLLLQRNVAVGVTEKVMRLLAAAAAVVEGRSEMCENGGECVGGMVRKVMKVSSAATEQAVTALWCICYLFREERALVAVAEAKGVEKILLVLQSECPAPVRQMGKDLLKILKVNSKSFTLSFYDTNSSYIMPF</sequence>
<dbReference type="EC" id="2.3.2.27" evidence="5"/>
<dbReference type="InterPro" id="IPR011989">
    <property type="entry name" value="ARM-like"/>
</dbReference>
<comment type="catalytic activity">
    <reaction evidence="1 5">
        <text>S-ubiquitinyl-[E2 ubiquitin-conjugating enzyme]-L-cysteine + [acceptor protein]-L-lysine = [E2 ubiquitin-conjugating enzyme]-L-cysteine + N(6)-ubiquitinyl-[acceptor protein]-L-lysine.</text>
        <dbReference type="EC" id="2.3.2.27"/>
    </reaction>
</comment>
<protein>
    <recommendedName>
        <fullName evidence="5 6">U-box domain-containing protein</fullName>
        <ecNumber evidence="5">2.3.2.27</ecNumber>
    </recommendedName>
    <alternativeName>
        <fullName evidence="5">RING-type E3 ubiquitin transferase PUB</fullName>
    </alternativeName>
</protein>
<dbReference type="FunFam" id="3.30.40.10:FF:000442">
    <property type="entry name" value="RING-type E3 ubiquitin transferase"/>
    <property type="match status" value="1"/>
</dbReference>
<dbReference type="InterPro" id="IPR045210">
    <property type="entry name" value="RING-Ubox_PUB"/>
</dbReference>
<evidence type="ECO:0000313" key="7">
    <source>
        <dbReference type="Proteomes" id="UP000504609"/>
    </source>
</evidence>
<reference evidence="8" key="1">
    <citation type="submission" date="2025-08" db="UniProtKB">
        <authorList>
            <consortium name="RefSeq"/>
        </authorList>
    </citation>
    <scope>IDENTIFICATION</scope>
    <source>
        <tissue evidence="8">Young leaves</tissue>
    </source>
</reference>
<dbReference type="Gene3D" id="1.25.10.10">
    <property type="entry name" value="Leucine-rich Repeat Variant"/>
    <property type="match status" value="1"/>
</dbReference>
<dbReference type="SMART" id="SM00504">
    <property type="entry name" value="Ubox"/>
    <property type="match status" value="1"/>
</dbReference>
<keyword evidence="7" id="KW-1185">Reference proteome</keyword>
<organism evidence="7 8">
    <name type="scientific">Cucurbita moschata</name>
    <name type="common">Winter crookneck squash</name>
    <name type="synonym">Cucurbita pepo var. moschata</name>
    <dbReference type="NCBI Taxonomy" id="3662"/>
    <lineage>
        <taxon>Eukaryota</taxon>
        <taxon>Viridiplantae</taxon>
        <taxon>Streptophyta</taxon>
        <taxon>Embryophyta</taxon>
        <taxon>Tracheophyta</taxon>
        <taxon>Spermatophyta</taxon>
        <taxon>Magnoliopsida</taxon>
        <taxon>eudicotyledons</taxon>
        <taxon>Gunneridae</taxon>
        <taxon>Pentapetalae</taxon>
        <taxon>rosids</taxon>
        <taxon>fabids</taxon>
        <taxon>Cucurbitales</taxon>
        <taxon>Cucurbitaceae</taxon>
        <taxon>Cucurbiteae</taxon>
        <taxon>Cucurbita</taxon>
    </lineage>
</organism>
<evidence type="ECO:0000256" key="4">
    <source>
        <dbReference type="ARBA" id="ARBA00022786"/>
    </source>
</evidence>
<dbReference type="Pfam" id="PF25598">
    <property type="entry name" value="ARM_PUB"/>
    <property type="match status" value="1"/>
</dbReference>
<dbReference type="InterPro" id="IPR003613">
    <property type="entry name" value="Ubox_domain"/>
</dbReference>
<dbReference type="RefSeq" id="XP_022947677.1">
    <property type="nucleotide sequence ID" value="XM_023091909.1"/>
</dbReference>
<evidence type="ECO:0000259" key="6">
    <source>
        <dbReference type="PROSITE" id="PS51698"/>
    </source>
</evidence>
<dbReference type="GeneID" id="111451471"/>
<comment type="pathway">
    <text evidence="2 5">Protein modification; protein ubiquitination.</text>
</comment>
<dbReference type="PANTHER" id="PTHR22849:SF20">
    <property type="entry name" value="U-BOX DOMAIN-CONTAINING PROTEIN 27-RELATED"/>
    <property type="match status" value="1"/>
</dbReference>
<keyword evidence="4 5" id="KW-0833">Ubl conjugation pathway</keyword>
<accession>A0A6J1G743</accession>